<gene>
    <name evidence="2" type="ORF">PaMx28_19</name>
</gene>
<evidence type="ECO:0000313" key="3">
    <source>
        <dbReference type="Proteomes" id="UP000203193"/>
    </source>
</evidence>
<dbReference type="OrthoDB" id="6781at10239"/>
<reference evidence="2 3" key="1">
    <citation type="journal article" date="2012" name="Appl. Environ. Microbiol.">
        <title>High Diversity and Novel Species of Pseudomonas aeruginosa Bacteriophages.</title>
        <authorList>
            <person name="Sepulveda-Robles O."/>
            <person name="Kameyama L."/>
            <person name="Guarneros G."/>
        </authorList>
    </citation>
    <scope>NUCLEOTIDE SEQUENCE [LARGE SCALE GENOMIC DNA]</scope>
</reference>
<dbReference type="Proteomes" id="UP000203193">
    <property type="component" value="Segment"/>
</dbReference>
<evidence type="ECO:0000259" key="1">
    <source>
        <dbReference type="Pfam" id="PF19307"/>
    </source>
</evidence>
<dbReference type="SUPFAM" id="SSF56563">
    <property type="entry name" value="Major capsid protein gp5"/>
    <property type="match status" value="1"/>
</dbReference>
<organism evidence="2 3">
    <name type="scientific">Pseudomonas phage PaMx28</name>
    <dbReference type="NCBI Taxonomy" id="1175659"/>
    <lineage>
        <taxon>Viruses</taxon>
        <taxon>Duplodnaviria</taxon>
        <taxon>Heunggongvirae</taxon>
        <taxon>Uroviricota</taxon>
        <taxon>Caudoviricetes</taxon>
        <taxon>Mesyanzhinovviridae</taxon>
        <taxon>Bradleyvirinae</taxon>
        <taxon>Pamexvirus</taxon>
        <taxon>Pamexvirus PaMx28</taxon>
    </lineage>
</organism>
<accession>A0A0S0MV87</accession>
<keyword evidence="3" id="KW-1185">Reference proteome</keyword>
<dbReference type="NCBIfam" id="NF045672">
    <property type="entry name" value="MCP_gp7_epsi_15"/>
    <property type="match status" value="1"/>
</dbReference>
<dbReference type="KEGG" id="vg:26637069"/>
<dbReference type="GeneID" id="26637069"/>
<evidence type="ECO:0000313" key="2">
    <source>
        <dbReference type="EMBL" id="ALH23619.1"/>
    </source>
</evidence>
<protein>
    <submittedName>
        <fullName evidence="2">Major head protein</fullName>
    </submittedName>
</protein>
<dbReference type="InterPro" id="IPR048813">
    <property type="entry name" value="GP7-like"/>
</dbReference>
<dbReference type="InterPro" id="IPR045641">
    <property type="entry name" value="SrpI-like"/>
</dbReference>
<proteinExistence type="predicted"/>
<feature type="domain" description="Type 2A encapsulin shell protein SrpI-like" evidence="1">
    <location>
        <begin position="136"/>
        <end position="307"/>
    </location>
</feature>
<dbReference type="RefSeq" id="YP_009210631.1">
    <property type="nucleotide sequence ID" value="NC_028931.1"/>
</dbReference>
<dbReference type="EMBL" id="JQ067089">
    <property type="protein sequence ID" value="ALH23619.1"/>
    <property type="molecule type" value="Genomic_DNA"/>
</dbReference>
<name>A0A0S0MV87_9CAUD</name>
<dbReference type="Pfam" id="PF19307">
    <property type="entry name" value="SrpI-like"/>
    <property type="match status" value="1"/>
</dbReference>
<sequence>MASVTLAESAKLAQDELVAGVIENVITVNEMFELLPFDGIDGNALAYNRENALGDVQMAGVGSTITAKAAATFTQVTSTLTTIIGDAEVNGLIQATRSGDGNDQKAVQIASKAKSCGRKYQDQMINGDGTGANMTGMLGLVAAGQTISANNGAANGAPLSFEDLDALIDLVTDKDGQVDYLMMNGRTRRAYLALLRALGGTSPGDIYTMASGRQVPAYRGIPIFRNDWIPINQTTGTSTNTTTVFAGTLDDGSRSHGIAGLTAERMAGINIKEVGEKEDADESITRVVWYCGLALFNEKGLAALEGVTN</sequence>